<accession>A0ABQ6K2F2</accession>
<keyword evidence="1" id="KW-0472">Membrane</keyword>
<evidence type="ECO:0000256" key="1">
    <source>
        <dbReference type="SAM" id="Phobius"/>
    </source>
</evidence>
<feature type="transmembrane region" description="Helical" evidence="1">
    <location>
        <begin position="6"/>
        <end position="29"/>
    </location>
</feature>
<dbReference type="Proteomes" id="UP001157034">
    <property type="component" value="Unassembled WGS sequence"/>
</dbReference>
<dbReference type="RefSeq" id="WP_284252348.1">
    <property type="nucleotide sequence ID" value="NZ_BAAAQO010000003.1"/>
</dbReference>
<name>A0ABQ6K2F2_9MICO</name>
<comment type="caution">
    <text evidence="2">The sequence shown here is derived from an EMBL/GenBank/DDBJ whole genome shotgun (WGS) entry which is preliminary data.</text>
</comment>
<keyword evidence="1" id="KW-1133">Transmembrane helix</keyword>
<proteinExistence type="predicted"/>
<gene>
    <name evidence="2" type="ORF">GCM10025881_03380</name>
</gene>
<evidence type="ECO:0000313" key="2">
    <source>
        <dbReference type="EMBL" id="GMA93514.1"/>
    </source>
</evidence>
<keyword evidence="1" id="KW-0812">Transmembrane</keyword>
<keyword evidence="3" id="KW-1185">Reference proteome</keyword>
<feature type="transmembrane region" description="Helical" evidence="1">
    <location>
        <begin position="170"/>
        <end position="192"/>
    </location>
</feature>
<organism evidence="2 3">
    <name type="scientific">Pseudolysinimonas kribbensis</name>
    <dbReference type="NCBI Taxonomy" id="433641"/>
    <lineage>
        <taxon>Bacteria</taxon>
        <taxon>Bacillati</taxon>
        <taxon>Actinomycetota</taxon>
        <taxon>Actinomycetes</taxon>
        <taxon>Micrococcales</taxon>
        <taxon>Microbacteriaceae</taxon>
        <taxon>Pseudolysinimonas</taxon>
    </lineage>
</organism>
<protein>
    <submittedName>
        <fullName evidence="2">Uncharacterized protein</fullName>
    </submittedName>
</protein>
<feature type="transmembrane region" description="Helical" evidence="1">
    <location>
        <begin position="64"/>
        <end position="89"/>
    </location>
</feature>
<evidence type="ECO:0000313" key="3">
    <source>
        <dbReference type="Proteomes" id="UP001157034"/>
    </source>
</evidence>
<feature type="transmembrane region" description="Helical" evidence="1">
    <location>
        <begin position="36"/>
        <end position="58"/>
    </location>
</feature>
<reference evidence="3" key="1">
    <citation type="journal article" date="2019" name="Int. J. Syst. Evol. Microbiol.">
        <title>The Global Catalogue of Microorganisms (GCM) 10K type strain sequencing project: providing services to taxonomists for standard genome sequencing and annotation.</title>
        <authorList>
            <consortium name="The Broad Institute Genomics Platform"/>
            <consortium name="The Broad Institute Genome Sequencing Center for Infectious Disease"/>
            <person name="Wu L."/>
            <person name="Ma J."/>
        </authorList>
    </citation>
    <scope>NUCLEOTIDE SEQUENCE [LARGE SCALE GENOMIC DNA]</scope>
    <source>
        <strain evidence="3">NBRC 108894</strain>
    </source>
</reference>
<dbReference type="EMBL" id="BSVB01000001">
    <property type="protein sequence ID" value="GMA93514.1"/>
    <property type="molecule type" value="Genomic_DNA"/>
</dbReference>
<sequence length="195" mass="20162">MIVPVVLEVVVWLLAILVTAGALVLSALAARMRQPLLALVALLPVGLGALLLAFRLAVPAPAPAFWVMLALVVAALGVVAGSPLTMLVLRRTAPAQTEREGVAGGIVVEGEDGRKPREVLRGGAIIGYLERAAIVVSIVVGHPEAVAVIVAVKGLGRFSELSSPEVRERFIIGTLVSMIWAAACGGIVWLAGSVF</sequence>